<feature type="region of interest" description="Disordered" evidence="7">
    <location>
        <begin position="281"/>
        <end position="317"/>
    </location>
</feature>
<dbReference type="InterPro" id="IPR044607">
    <property type="entry name" value="RKD-like"/>
</dbReference>
<feature type="compositionally biased region" description="Low complexity" evidence="7">
    <location>
        <begin position="456"/>
        <end position="465"/>
    </location>
</feature>
<dbReference type="GO" id="GO:0003700">
    <property type="term" value="F:DNA-binding transcription factor activity"/>
    <property type="evidence" value="ECO:0007669"/>
    <property type="project" value="InterPro"/>
</dbReference>
<feature type="compositionally biased region" description="Acidic residues" evidence="7">
    <location>
        <begin position="470"/>
        <end position="485"/>
    </location>
</feature>
<evidence type="ECO:0000256" key="7">
    <source>
        <dbReference type="SAM" id="MobiDB-lite"/>
    </source>
</evidence>
<dbReference type="PROSITE" id="PS51519">
    <property type="entry name" value="RWP_RK"/>
    <property type="match status" value="1"/>
</dbReference>
<feature type="compositionally biased region" description="Basic and acidic residues" evidence="7">
    <location>
        <begin position="100"/>
        <end position="115"/>
    </location>
</feature>
<evidence type="ECO:0000256" key="2">
    <source>
        <dbReference type="ARBA" id="ARBA00023015"/>
    </source>
</evidence>
<evidence type="ECO:0000313" key="10">
    <source>
        <dbReference type="Proteomes" id="UP000612055"/>
    </source>
</evidence>
<dbReference type="Proteomes" id="UP000612055">
    <property type="component" value="Unassembled WGS sequence"/>
</dbReference>
<feature type="compositionally biased region" description="Basic and acidic residues" evidence="7">
    <location>
        <begin position="660"/>
        <end position="670"/>
    </location>
</feature>
<keyword evidence="3" id="KW-0175">Coiled coil</keyword>
<evidence type="ECO:0000259" key="8">
    <source>
        <dbReference type="PROSITE" id="PS51519"/>
    </source>
</evidence>
<feature type="compositionally biased region" description="Low complexity" evidence="7">
    <location>
        <begin position="259"/>
        <end position="269"/>
    </location>
</feature>
<keyword evidence="2" id="KW-0805">Transcription regulation</keyword>
<feature type="domain" description="RWP-RK" evidence="8">
    <location>
        <begin position="534"/>
        <end position="622"/>
    </location>
</feature>
<evidence type="ECO:0000313" key="9">
    <source>
        <dbReference type="EMBL" id="KAG2499856.1"/>
    </source>
</evidence>
<evidence type="ECO:0000256" key="1">
    <source>
        <dbReference type="ARBA" id="ARBA00004049"/>
    </source>
</evidence>
<comment type="caution">
    <text evidence="9">The sequence shown here is derived from an EMBL/GenBank/DDBJ whole genome shotgun (WGS) entry which is preliminary data.</text>
</comment>
<name>A0A836C473_9CHLO</name>
<feature type="compositionally biased region" description="Low complexity" evidence="7">
    <location>
        <begin position="307"/>
        <end position="317"/>
    </location>
</feature>
<protein>
    <recommendedName>
        <fullName evidence="8">RWP-RK domain-containing protein</fullName>
    </recommendedName>
</protein>
<dbReference type="PANTHER" id="PTHR46373">
    <property type="entry name" value="PROTEIN RKD4"/>
    <property type="match status" value="1"/>
</dbReference>
<dbReference type="PANTHER" id="PTHR46373:SF2">
    <property type="entry name" value="RWP-RK DOMAIN-CONTAINING PROTEIN"/>
    <property type="match status" value="1"/>
</dbReference>
<evidence type="ECO:0000256" key="5">
    <source>
        <dbReference type="ARBA" id="ARBA00023163"/>
    </source>
</evidence>
<reference evidence="9" key="1">
    <citation type="journal article" date="2020" name="bioRxiv">
        <title>Comparative genomics of Chlamydomonas.</title>
        <authorList>
            <person name="Craig R.J."/>
            <person name="Hasan A.R."/>
            <person name="Ness R.W."/>
            <person name="Keightley P.D."/>
        </authorList>
    </citation>
    <scope>NUCLEOTIDE SEQUENCE</scope>
    <source>
        <strain evidence="9">CCAP 11/70</strain>
    </source>
</reference>
<evidence type="ECO:0000256" key="6">
    <source>
        <dbReference type="ARBA" id="ARBA00023242"/>
    </source>
</evidence>
<feature type="compositionally biased region" description="Gly residues" evidence="7">
    <location>
        <begin position="336"/>
        <end position="358"/>
    </location>
</feature>
<dbReference type="EMBL" id="JAEHOE010000005">
    <property type="protein sequence ID" value="KAG2499856.1"/>
    <property type="molecule type" value="Genomic_DNA"/>
</dbReference>
<feature type="compositionally biased region" description="Low complexity" evidence="7">
    <location>
        <begin position="180"/>
        <end position="193"/>
    </location>
</feature>
<evidence type="ECO:0000256" key="4">
    <source>
        <dbReference type="ARBA" id="ARBA00023125"/>
    </source>
</evidence>
<feature type="compositionally biased region" description="Low complexity" evidence="7">
    <location>
        <begin position="690"/>
        <end position="700"/>
    </location>
</feature>
<feature type="compositionally biased region" description="Low complexity" evidence="7">
    <location>
        <begin position="281"/>
        <end position="294"/>
    </location>
</feature>
<feature type="compositionally biased region" description="Low complexity" evidence="7">
    <location>
        <begin position="241"/>
        <end position="252"/>
    </location>
</feature>
<keyword evidence="6" id="KW-0539">Nucleus</keyword>
<dbReference type="InterPro" id="IPR003035">
    <property type="entry name" value="RWP-RK_dom"/>
</dbReference>
<organism evidence="9 10">
    <name type="scientific">Edaphochlamys debaryana</name>
    <dbReference type="NCBI Taxonomy" id="47281"/>
    <lineage>
        <taxon>Eukaryota</taxon>
        <taxon>Viridiplantae</taxon>
        <taxon>Chlorophyta</taxon>
        <taxon>core chlorophytes</taxon>
        <taxon>Chlorophyceae</taxon>
        <taxon>CS clade</taxon>
        <taxon>Chlamydomonadales</taxon>
        <taxon>Chlamydomonadales incertae sedis</taxon>
        <taxon>Edaphochlamys</taxon>
    </lineage>
</organism>
<keyword evidence="4" id="KW-0238">DNA-binding</keyword>
<evidence type="ECO:0000256" key="3">
    <source>
        <dbReference type="ARBA" id="ARBA00023054"/>
    </source>
</evidence>
<keyword evidence="10" id="KW-1185">Reference proteome</keyword>
<proteinExistence type="predicted"/>
<keyword evidence="5" id="KW-0804">Transcription</keyword>
<feature type="region of interest" description="Disordered" evidence="7">
    <location>
        <begin position="61"/>
        <end position="269"/>
    </location>
</feature>
<dbReference type="GO" id="GO:0003677">
    <property type="term" value="F:DNA binding"/>
    <property type="evidence" value="ECO:0007669"/>
    <property type="project" value="UniProtKB-KW"/>
</dbReference>
<feature type="compositionally biased region" description="Low complexity" evidence="7">
    <location>
        <begin position="201"/>
        <end position="213"/>
    </location>
</feature>
<gene>
    <name evidence="9" type="ORF">HYH03_002147</name>
</gene>
<comment type="function">
    <text evidence="1">Putative transcription factor.</text>
</comment>
<feature type="region of interest" description="Disordered" evidence="7">
    <location>
        <begin position="408"/>
        <end position="543"/>
    </location>
</feature>
<feature type="compositionally biased region" description="Gly residues" evidence="7">
    <location>
        <begin position="513"/>
        <end position="530"/>
    </location>
</feature>
<accession>A0A836C473</accession>
<dbReference type="Pfam" id="PF02042">
    <property type="entry name" value="RWP-RK"/>
    <property type="match status" value="1"/>
</dbReference>
<dbReference type="AlphaFoldDB" id="A0A836C473"/>
<feature type="region of interest" description="Disordered" evidence="7">
    <location>
        <begin position="332"/>
        <end position="392"/>
    </location>
</feature>
<dbReference type="OrthoDB" id="6270329at2759"/>
<feature type="region of interest" description="Disordered" evidence="7">
    <location>
        <begin position="660"/>
        <end position="712"/>
    </location>
</feature>
<sequence length="891" mass="87616">MAARRAPTDGPLLATSRLKEVARAALLSAGVRPRLATQPSAPAQLPETAFSALVGAAAPDPLSLAAEPSPKVEPLEGSGPLKRELPSLADSSDANGAEAPDFKRLRSDSGGEARSSEAAVLQPGPTDAAARMGPNAGEQQAAPAKQDPPPAPISVTPLSPFAKPAGRFSVSGAMGEAGVANGPAGNGLPSNGPAGNGPGGNVSLKSAFSSVSSQPLPGEWLPGCSVTTGRRSARSPAPKGSRNLSLARAASADVSTSPASRRGSLAGPAAASAFALVDPPAVNGGASAGAAGEDGAQGGAAPGPWGPGAKPETKASAGLAQLAEAAAMLEGLAGPRPGGAGVANGAGAAGQAAGGAPGEDGSVATAAPAGEIASLTRHRSQSLASGSGAGPWERIAPALLGLQGGREAGGRASLAGMTSAPAAGGPQLRGAGSMPLRMAESQPAPEGREGSADPEGNGNSNCNSRRGNEDYDDDDMGDGSNDNDDSGGGGSSGGRSLTDRYRAVLKASAQQRGGRGGSASGGEKSGGGGSSRQDPDKLSSRASARNGVCARIASITKERLQQVYHLNIEEAARELGIGMTKLKEHCRTLGIPRWPSRKLKSMDKLIESLNERALTEPATKEVINDILAEIEQFKRAIYENPCLEVEEDIKRLRQSNFKKEYQQRQVEQRMRGPGTGAGAGSGGGDGAGSGRTTSANDSQQNGGGGGLQQASSVGAHNSLREVTSMLETASGGVSPTAGGPSAATAAALAAGLPPVLAAGLNPAALLAGPPGVHGLPGVPSSAADLLVQQQQLQQQILMSQLLQQSLAGAGGSSAGLGVGSGLGMGAGANGLSALSAVGMGMPSSAAILAALAQQQLTAAGPLSAPPDLNVPPPAPLVALPPVLKTEAAPAQ</sequence>
<feature type="compositionally biased region" description="Gly residues" evidence="7">
    <location>
        <begin position="673"/>
        <end position="689"/>
    </location>
</feature>